<evidence type="ECO:0000256" key="1">
    <source>
        <dbReference type="SAM" id="MobiDB-lite"/>
    </source>
</evidence>
<feature type="region of interest" description="Disordered" evidence="1">
    <location>
        <begin position="1"/>
        <end position="35"/>
    </location>
</feature>
<feature type="compositionally biased region" description="Low complexity" evidence="1">
    <location>
        <begin position="23"/>
        <end position="34"/>
    </location>
</feature>
<protein>
    <submittedName>
        <fullName evidence="2">Spore photoproduct lyase family protein</fullName>
    </submittedName>
</protein>
<evidence type="ECO:0000313" key="2">
    <source>
        <dbReference type="EMBL" id="GAA2408231.1"/>
    </source>
</evidence>
<dbReference type="GO" id="GO:0016829">
    <property type="term" value="F:lyase activity"/>
    <property type="evidence" value="ECO:0007669"/>
    <property type="project" value="UniProtKB-KW"/>
</dbReference>
<dbReference type="RefSeq" id="WP_425576377.1">
    <property type="nucleotide sequence ID" value="NZ_BAAATJ010000020.1"/>
</dbReference>
<name>A0ABN3INZ7_9ACTN</name>
<dbReference type="InterPro" id="IPR049539">
    <property type="entry name" value="SPL"/>
</dbReference>
<dbReference type="Pfam" id="PF20903">
    <property type="entry name" value="SPL"/>
    <property type="match status" value="1"/>
</dbReference>
<proteinExistence type="predicted"/>
<dbReference type="Gene3D" id="3.80.30.30">
    <property type="match status" value="1"/>
</dbReference>
<dbReference type="InterPro" id="IPR023805">
    <property type="entry name" value="Uncharacterised_Spl-rel"/>
</dbReference>
<dbReference type="Proteomes" id="UP001500058">
    <property type="component" value="Unassembled WGS sequence"/>
</dbReference>
<reference evidence="2 3" key="1">
    <citation type="journal article" date="2019" name="Int. J. Syst. Evol. Microbiol.">
        <title>The Global Catalogue of Microorganisms (GCM) 10K type strain sequencing project: providing services to taxonomists for standard genome sequencing and annotation.</title>
        <authorList>
            <consortium name="The Broad Institute Genomics Platform"/>
            <consortium name="The Broad Institute Genome Sequencing Center for Infectious Disease"/>
            <person name="Wu L."/>
            <person name="Ma J."/>
        </authorList>
    </citation>
    <scope>NUCLEOTIDE SEQUENCE [LARGE SCALE GENOMIC DNA]</scope>
    <source>
        <strain evidence="2 3">JCM 6921</strain>
    </source>
</reference>
<keyword evidence="3" id="KW-1185">Reference proteome</keyword>
<comment type="caution">
    <text evidence="2">The sequence shown here is derived from an EMBL/GenBank/DDBJ whole genome shotgun (WGS) entry which is preliminary data.</text>
</comment>
<dbReference type="NCBIfam" id="TIGR03886">
    <property type="entry name" value="lyase_spl_fam"/>
    <property type="match status" value="1"/>
</dbReference>
<dbReference type="Gene3D" id="3.40.50.12110">
    <property type="match status" value="1"/>
</dbReference>
<evidence type="ECO:0000313" key="3">
    <source>
        <dbReference type="Proteomes" id="UP001500058"/>
    </source>
</evidence>
<gene>
    <name evidence="2" type="ORF">GCM10010420_40570</name>
</gene>
<keyword evidence="2" id="KW-0456">Lyase</keyword>
<sequence>MLHHPDQADGLFPVDDLLPPAPSGAARRPASATAFRDSPAAARMLDVREIHAEPEAAASDRGREIIARFPRARVTEVASHWRIPQLHGDEGNAARWVRVKTETLVLGVKKTLSLRPNGRSADWIAPGPSNGCAMACAYCYVPRRKGHANPITVFTNTGEIVGRLARHVAAQGPKRAPNQCDPAAWVYDIGENGDCSVDALVCDSTAELVAAFRQWPTAKASFATKFVNPDLLAYDPRGRTRIRFSLMPAADSRLLDIRTSPVAERIAAAGDFVEAGYEVHFNLSPVVVRPGWEAAWAELLRELDDVLPGAVKEQAAAEVIMLTHNRDLHEVNLEWHPRAEEVLWRPDLQEAKRSENGSWNVRYRAGAKRAALERLRGLVAAHAPWLEIRYAF</sequence>
<dbReference type="EMBL" id="BAAATJ010000020">
    <property type="protein sequence ID" value="GAA2408231.1"/>
    <property type="molecule type" value="Genomic_DNA"/>
</dbReference>
<dbReference type="PANTHER" id="PTHR37822">
    <property type="entry name" value="SPORE PHOTOPRODUCT LYASE-RELATED"/>
    <property type="match status" value="1"/>
</dbReference>
<dbReference type="PANTHER" id="PTHR37822:SF2">
    <property type="entry name" value="SPORE PHOTOPRODUCT LYASE"/>
    <property type="match status" value="1"/>
</dbReference>
<organism evidence="2 3">
    <name type="scientific">Streptomyces glaucosporus</name>
    <dbReference type="NCBI Taxonomy" id="284044"/>
    <lineage>
        <taxon>Bacteria</taxon>
        <taxon>Bacillati</taxon>
        <taxon>Actinomycetota</taxon>
        <taxon>Actinomycetes</taxon>
        <taxon>Kitasatosporales</taxon>
        <taxon>Streptomycetaceae</taxon>
        <taxon>Streptomyces</taxon>
    </lineage>
</organism>
<accession>A0ABN3INZ7</accession>